<evidence type="ECO:0000313" key="5">
    <source>
        <dbReference type="Proteomes" id="UP000198902"/>
    </source>
</evidence>
<dbReference type="PANTHER" id="PTHR43420:SF44">
    <property type="entry name" value="ACETYLTRANSFERASE YPEA"/>
    <property type="match status" value="1"/>
</dbReference>
<dbReference type="SUPFAM" id="SSF55729">
    <property type="entry name" value="Acyl-CoA N-acyltransferases (Nat)"/>
    <property type="match status" value="1"/>
</dbReference>
<dbReference type="Proteomes" id="UP000198902">
    <property type="component" value="Unassembled WGS sequence"/>
</dbReference>
<dbReference type="GO" id="GO:0016747">
    <property type="term" value="F:acyltransferase activity, transferring groups other than amino-acyl groups"/>
    <property type="evidence" value="ECO:0007669"/>
    <property type="project" value="InterPro"/>
</dbReference>
<name>A0A0D6JWP8_9EURY</name>
<dbReference type="Pfam" id="PF00583">
    <property type="entry name" value="Acetyltransf_1"/>
    <property type="match status" value="1"/>
</dbReference>
<evidence type="ECO:0000256" key="2">
    <source>
        <dbReference type="ARBA" id="ARBA00023315"/>
    </source>
</evidence>
<evidence type="ECO:0000256" key="1">
    <source>
        <dbReference type="ARBA" id="ARBA00022679"/>
    </source>
</evidence>
<protein>
    <submittedName>
        <fullName evidence="4">Aminoglycoside N(6')-acetyltransferase type 1</fullName>
    </submittedName>
</protein>
<keyword evidence="2" id="KW-0012">Acyltransferase</keyword>
<accession>A0A0D6JWP8</accession>
<dbReference type="CDD" id="cd04301">
    <property type="entry name" value="NAT_SF"/>
    <property type="match status" value="1"/>
</dbReference>
<dbReference type="PANTHER" id="PTHR43420">
    <property type="entry name" value="ACETYLTRANSFERASE"/>
    <property type="match status" value="1"/>
</dbReference>
<dbReference type="InterPro" id="IPR016181">
    <property type="entry name" value="Acyl_CoA_acyltransferase"/>
</dbReference>
<evidence type="ECO:0000313" key="4">
    <source>
        <dbReference type="EMBL" id="CQR53875.1"/>
    </source>
</evidence>
<dbReference type="PROSITE" id="PS51186">
    <property type="entry name" value="GNAT"/>
    <property type="match status" value="1"/>
</dbReference>
<keyword evidence="1 4" id="KW-0808">Transferase</keyword>
<reference evidence="5" key="1">
    <citation type="submission" date="2015-03" db="EMBL/GenBank/DDBJ databases">
        <authorList>
            <person name="Urmite Genomes"/>
        </authorList>
    </citation>
    <scope>NUCLEOTIDE SEQUENCE [LARGE SCALE GENOMIC DNA]</scope>
    <source>
        <strain evidence="5">Arc-Hr</strain>
    </source>
</reference>
<dbReference type="EMBL" id="CSTE01000006">
    <property type="protein sequence ID" value="CQR53875.1"/>
    <property type="molecule type" value="Genomic_DNA"/>
</dbReference>
<sequence>MEIRPLQADEVEALVDDLWLPFADEMGDVDDYDALAEDVDVRAEALDYRTEQLEADDVRTFVAVAGGESAAESGPAPDSAEASLRGYVTVAASESPPVFARGSVAKVKDLYVAPPARGEGVGTELLERAHEWGRDRGCERAALSVHADNDAARSCYESMGYETRYLKLDRPL</sequence>
<organism evidence="4 5">
    <name type="scientific">Haloferax massiliensis</name>
    <dbReference type="NCBI Taxonomy" id="1476858"/>
    <lineage>
        <taxon>Archaea</taxon>
        <taxon>Methanobacteriati</taxon>
        <taxon>Methanobacteriota</taxon>
        <taxon>Stenosarchaea group</taxon>
        <taxon>Halobacteria</taxon>
        <taxon>Halobacteriales</taxon>
        <taxon>Haloferacaceae</taxon>
        <taxon>Haloferax</taxon>
    </lineage>
</organism>
<feature type="domain" description="N-acetyltransferase" evidence="3">
    <location>
        <begin position="1"/>
        <end position="172"/>
    </location>
</feature>
<dbReference type="AlphaFoldDB" id="A0A0D6JWP8"/>
<proteinExistence type="predicted"/>
<keyword evidence="5" id="KW-1185">Reference proteome</keyword>
<dbReference type="InterPro" id="IPR000182">
    <property type="entry name" value="GNAT_dom"/>
</dbReference>
<dbReference type="InterPro" id="IPR050680">
    <property type="entry name" value="YpeA/RimI_acetyltransf"/>
</dbReference>
<dbReference type="RefSeq" id="WP_089781689.1">
    <property type="nucleotide sequence ID" value="NZ_CABLRR010000006.1"/>
</dbReference>
<evidence type="ECO:0000259" key="3">
    <source>
        <dbReference type="PROSITE" id="PS51186"/>
    </source>
</evidence>
<dbReference type="Gene3D" id="3.40.630.30">
    <property type="match status" value="1"/>
</dbReference>
<dbReference type="OrthoDB" id="125295at2157"/>
<gene>
    <name evidence="4" type="ORF">BN996_03844</name>
</gene>